<name>A0ABR9DXP6_9GAMM</name>
<organism evidence="2 3">
    <name type="scientific">Pseudoalteromonas aliena SW19</name>
    <dbReference type="NCBI Taxonomy" id="1314866"/>
    <lineage>
        <taxon>Bacteria</taxon>
        <taxon>Pseudomonadati</taxon>
        <taxon>Pseudomonadota</taxon>
        <taxon>Gammaproteobacteria</taxon>
        <taxon>Alteromonadales</taxon>
        <taxon>Pseudoalteromonadaceae</taxon>
        <taxon>Pseudoalteromonas</taxon>
    </lineage>
</organism>
<accession>A0ABR9DXP6</accession>
<gene>
    <name evidence="2" type="ORF">PALI_a0349</name>
</gene>
<dbReference type="EMBL" id="AQGU01000025">
    <property type="protein sequence ID" value="MBE0359136.1"/>
    <property type="molecule type" value="Genomic_DNA"/>
</dbReference>
<dbReference type="Proteomes" id="UP000648482">
    <property type="component" value="Unassembled WGS sequence"/>
</dbReference>
<dbReference type="Pfam" id="PF01814">
    <property type="entry name" value="Hemerythrin"/>
    <property type="match status" value="1"/>
</dbReference>
<feature type="domain" description="Hemerythrin-like" evidence="1">
    <location>
        <begin position="68"/>
        <end position="184"/>
    </location>
</feature>
<comment type="caution">
    <text evidence="2">The sequence shown here is derived from an EMBL/GenBank/DDBJ whole genome shotgun (WGS) entry which is preliminary data.</text>
</comment>
<reference evidence="2 3" key="1">
    <citation type="submission" date="2015-06" db="EMBL/GenBank/DDBJ databases">
        <title>Genome sequence of Pseudoalteromonas aliena.</title>
        <authorList>
            <person name="Xie B.-B."/>
            <person name="Rong J.-C."/>
            <person name="Qin Q.-L."/>
            <person name="Zhang Y.-Z."/>
        </authorList>
    </citation>
    <scope>NUCLEOTIDE SEQUENCE [LARGE SCALE GENOMIC DNA]</scope>
    <source>
        <strain evidence="2 3">SW19</strain>
    </source>
</reference>
<dbReference type="RefSeq" id="WP_193155382.1">
    <property type="nucleotide sequence ID" value="NZ_AQGU01000025.1"/>
</dbReference>
<dbReference type="Gene3D" id="1.20.120.520">
    <property type="entry name" value="nmb1532 protein domain like"/>
    <property type="match status" value="1"/>
</dbReference>
<sequence length="188" mass="22116">MSIDFTQADFDVTKRRELPLLIKKSLINIERGKWHFHPKYHGKAQFFIHYHEGLMYTSSQILKALKSLLESQIAQFTIRSELKKIEALCYQLFENAERHHLIEDHSYFPGFKKIEPKLAAGIDLLENDHKRLSTALFELKISLNQSLLMGFSYSTIGKLYQRAETVDLILTQHLYDEEEIIIPIFLKY</sequence>
<evidence type="ECO:0000313" key="3">
    <source>
        <dbReference type="Proteomes" id="UP000648482"/>
    </source>
</evidence>
<proteinExistence type="predicted"/>
<keyword evidence="3" id="KW-1185">Reference proteome</keyword>
<protein>
    <recommendedName>
        <fullName evidence="1">Hemerythrin-like domain-containing protein</fullName>
    </recommendedName>
</protein>
<evidence type="ECO:0000313" key="2">
    <source>
        <dbReference type="EMBL" id="MBE0359136.1"/>
    </source>
</evidence>
<dbReference type="InterPro" id="IPR012312">
    <property type="entry name" value="Hemerythrin-like"/>
</dbReference>
<evidence type="ECO:0000259" key="1">
    <source>
        <dbReference type="Pfam" id="PF01814"/>
    </source>
</evidence>